<dbReference type="Gene3D" id="3.30.1200.10">
    <property type="entry name" value="YggU-like"/>
    <property type="match status" value="1"/>
</dbReference>
<dbReference type="NCBIfam" id="TIGR00251">
    <property type="entry name" value="DUF167 family protein"/>
    <property type="match status" value="1"/>
</dbReference>
<gene>
    <name evidence="3" type="ORF">B7H23_05445</name>
</gene>
<dbReference type="RefSeq" id="WP_094076906.1">
    <property type="nucleotide sequence ID" value="NZ_NBYO01000001.1"/>
</dbReference>
<evidence type="ECO:0000256" key="2">
    <source>
        <dbReference type="HAMAP-Rule" id="MF_00634"/>
    </source>
</evidence>
<dbReference type="AlphaFoldDB" id="A0A231V489"/>
<comment type="similarity">
    <text evidence="1 2">Belongs to the UPF0235 family.</text>
</comment>
<reference evidence="4" key="1">
    <citation type="journal article" date="2017" name="Int. J. Syst. Evol. Microbiol.">
        <title>Notoacmeibacter marinus gen. nov., sp. nov., isolated from the gut of a limpet and proposal of Notoacmeibacteraceae fam. nov. in the order Rhizobiales of the class Alphaproteobacteria.</title>
        <authorList>
            <person name="Huang Z."/>
            <person name="Guo F."/>
            <person name="Lai Q."/>
        </authorList>
    </citation>
    <scope>NUCLEOTIDE SEQUENCE [LARGE SCALE GENOMIC DNA]</scope>
    <source>
        <strain evidence="4">XMTR2A4</strain>
    </source>
</reference>
<dbReference type="InterPro" id="IPR036591">
    <property type="entry name" value="YggU-like_sf"/>
</dbReference>
<protein>
    <recommendedName>
        <fullName evidence="2">UPF0235 protein B7H23_05445</fullName>
    </recommendedName>
</protein>
<evidence type="ECO:0000313" key="3">
    <source>
        <dbReference type="EMBL" id="OXT02947.1"/>
    </source>
</evidence>
<proteinExistence type="inferred from homology"/>
<dbReference type="InterPro" id="IPR003746">
    <property type="entry name" value="DUF167"/>
</dbReference>
<dbReference type="Pfam" id="PF02594">
    <property type="entry name" value="DUF167"/>
    <property type="match status" value="1"/>
</dbReference>
<evidence type="ECO:0000313" key="4">
    <source>
        <dbReference type="Proteomes" id="UP000215405"/>
    </source>
</evidence>
<comment type="caution">
    <text evidence="3">The sequence shown here is derived from an EMBL/GenBank/DDBJ whole genome shotgun (WGS) entry which is preliminary data.</text>
</comment>
<keyword evidence="4" id="KW-1185">Reference proteome</keyword>
<organism evidence="3 4">
    <name type="scientific">Notoacmeibacter marinus</name>
    <dbReference type="NCBI Taxonomy" id="1876515"/>
    <lineage>
        <taxon>Bacteria</taxon>
        <taxon>Pseudomonadati</taxon>
        <taxon>Pseudomonadota</taxon>
        <taxon>Alphaproteobacteria</taxon>
        <taxon>Hyphomicrobiales</taxon>
        <taxon>Notoacmeibacteraceae</taxon>
        <taxon>Notoacmeibacter</taxon>
    </lineage>
</organism>
<dbReference type="EMBL" id="NBYO01000001">
    <property type="protein sequence ID" value="OXT02947.1"/>
    <property type="molecule type" value="Genomic_DNA"/>
</dbReference>
<dbReference type="HAMAP" id="MF_00634">
    <property type="entry name" value="UPF0235"/>
    <property type="match status" value="1"/>
</dbReference>
<name>A0A231V489_9HYPH</name>
<dbReference type="SMART" id="SM01152">
    <property type="entry name" value="DUF167"/>
    <property type="match status" value="1"/>
</dbReference>
<dbReference type="NCBIfam" id="NF002348">
    <property type="entry name" value="PRK01310.1"/>
    <property type="match status" value="1"/>
</dbReference>
<dbReference type="SUPFAM" id="SSF69786">
    <property type="entry name" value="YggU-like"/>
    <property type="match status" value="1"/>
</dbReference>
<accession>A0A231V489</accession>
<dbReference type="Proteomes" id="UP000215405">
    <property type="component" value="Unassembled WGS sequence"/>
</dbReference>
<sequence length="104" mass="11057">MPAFRLTAKGIELIVRLTPRAAHDRIDGFETGSDGQSHLAARVRAVPERGKANAALIALLADRLDLRKGDIAVISGPTSRIKRLEIAGNPDDIAAKLQVLAVPS</sequence>
<evidence type="ECO:0000256" key="1">
    <source>
        <dbReference type="ARBA" id="ARBA00010364"/>
    </source>
</evidence>